<name>A0A8J7LKR6_9RHOB</name>
<sequence length="469" mass="53464">MFKKFLRKNAPSPARSGDFAEGKRLFELGVAAAHRDNFIEAQKFYTQSIEAFPNPVPYLNRGRILVKRLRHYDALNDFQNALRCDLEQGNEFVDEIKGEIQSVQFFTELYRDGTREKLIADYDTQDDIMYVARRVFCTSFKVKADGFVPYNSPLVQFHFFNEVDNIARFDDLSLYPEVAEFLDIYPAAFVRKMVDAQVDNEAYLVAESILHRFLCAYDEKRMRYLRRHMLYDIHQRLLDRDYGATGHSTMDAEPNSHIIREAADWLSLSAAGEHDQSLPPKENQLFNIFKKKPVSTITTLGKTAVVVSITRNGKILYTDDTVKGYPKDHLEGKVFEVSFPTQTGTPYFAYYLCDEYYGEVTNPNIQGTVQMAMGTSKFRSEVSEKIGLFLVQYLKSTCRIDASKEIVSFSHNRAHTNVLAYIEALDDWFPVQHCDAEGDDASELKAGMVNDGTLSVSQVIAVSDLSPTG</sequence>
<keyword evidence="2" id="KW-1185">Reference proteome</keyword>
<dbReference type="RefSeq" id="WP_228848023.1">
    <property type="nucleotide sequence ID" value="NZ_JADCKQ010000003.1"/>
</dbReference>
<dbReference type="InterPro" id="IPR011990">
    <property type="entry name" value="TPR-like_helical_dom_sf"/>
</dbReference>
<dbReference type="EMBL" id="JADCKQ010000003">
    <property type="protein sequence ID" value="MBI1493179.1"/>
    <property type="molecule type" value="Genomic_DNA"/>
</dbReference>
<accession>A0A8J7LKR6</accession>
<protein>
    <recommendedName>
        <fullName evidence="3">Tetratricopeptide repeat protein</fullName>
    </recommendedName>
</protein>
<evidence type="ECO:0000313" key="2">
    <source>
        <dbReference type="Proteomes" id="UP000640583"/>
    </source>
</evidence>
<dbReference type="AlphaFoldDB" id="A0A8J7LKR6"/>
<reference evidence="1" key="1">
    <citation type="submission" date="2020-10" db="EMBL/GenBank/DDBJ databases">
        <title>Paenihalocynthiibacter styelae gen. nov., sp. nov., isolated from stalked sea squirt Styela clava.</title>
        <authorList>
            <person name="Kim Y.-O."/>
            <person name="Yoon J.-H."/>
        </authorList>
    </citation>
    <scope>NUCLEOTIDE SEQUENCE</scope>
    <source>
        <strain evidence="1">MYP1-1</strain>
    </source>
</reference>
<proteinExistence type="predicted"/>
<dbReference type="SUPFAM" id="SSF48452">
    <property type="entry name" value="TPR-like"/>
    <property type="match status" value="1"/>
</dbReference>
<dbReference type="Gene3D" id="1.25.40.10">
    <property type="entry name" value="Tetratricopeptide repeat domain"/>
    <property type="match status" value="1"/>
</dbReference>
<comment type="caution">
    <text evidence="1">The sequence shown here is derived from an EMBL/GenBank/DDBJ whole genome shotgun (WGS) entry which is preliminary data.</text>
</comment>
<evidence type="ECO:0008006" key="3">
    <source>
        <dbReference type="Google" id="ProtNLM"/>
    </source>
</evidence>
<gene>
    <name evidence="1" type="ORF">H1D41_05965</name>
</gene>
<dbReference type="Proteomes" id="UP000640583">
    <property type="component" value="Unassembled WGS sequence"/>
</dbReference>
<organism evidence="1 2">
    <name type="scientific">Halocynthiibacter styelae</name>
    <dbReference type="NCBI Taxonomy" id="2761955"/>
    <lineage>
        <taxon>Bacteria</taxon>
        <taxon>Pseudomonadati</taxon>
        <taxon>Pseudomonadota</taxon>
        <taxon>Alphaproteobacteria</taxon>
        <taxon>Rhodobacterales</taxon>
        <taxon>Paracoccaceae</taxon>
        <taxon>Halocynthiibacter</taxon>
    </lineage>
</organism>
<evidence type="ECO:0000313" key="1">
    <source>
        <dbReference type="EMBL" id="MBI1493179.1"/>
    </source>
</evidence>